<dbReference type="OrthoDB" id="268479at2759"/>
<dbReference type="VEuPathDB" id="MicrosporidiaDB:A0H76_1780"/>
<keyword evidence="2" id="KW-0963">Cytoplasm</keyword>
<accession>A0A1X0Q7J0</accession>
<dbReference type="SUPFAM" id="SSF56235">
    <property type="entry name" value="N-terminal nucleophile aminohydrolases (Ntn hydrolases)"/>
    <property type="match status" value="1"/>
</dbReference>
<dbReference type="Proteomes" id="UP000192356">
    <property type="component" value="Unassembled WGS sequence"/>
</dbReference>
<keyword evidence="5" id="KW-1185">Reference proteome</keyword>
<organism evidence="4 5">
    <name type="scientific">Hepatospora eriocheir</name>
    <dbReference type="NCBI Taxonomy" id="1081669"/>
    <lineage>
        <taxon>Eukaryota</taxon>
        <taxon>Fungi</taxon>
        <taxon>Fungi incertae sedis</taxon>
        <taxon>Microsporidia</taxon>
        <taxon>Hepatosporidae</taxon>
        <taxon>Hepatospora</taxon>
    </lineage>
</organism>
<evidence type="ECO:0000313" key="4">
    <source>
        <dbReference type="EMBL" id="ORD95720.1"/>
    </source>
</evidence>
<dbReference type="GO" id="GO:0005839">
    <property type="term" value="C:proteasome core complex"/>
    <property type="evidence" value="ECO:0007669"/>
    <property type="project" value="InterPro"/>
</dbReference>
<dbReference type="VEuPathDB" id="MicrosporidiaDB:HERIO_2264"/>
<reference evidence="4 5" key="1">
    <citation type="journal article" date="2017" name="Environ. Microbiol.">
        <title>Decay of the glycolytic pathway and adaptation to intranuclear parasitism within Enterocytozoonidae microsporidia.</title>
        <authorList>
            <person name="Wiredu Boakye D."/>
            <person name="Jaroenlak P."/>
            <person name="Prachumwat A."/>
            <person name="Williams T.A."/>
            <person name="Bateman K.S."/>
            <person name="Itsathitphaisarn O."/>
            <person name="Sritunyalucksana K."/>
            <person name="Paszkiewicz K.H."/>
            <person name="Moore K.A."/>
            <person name="Stentiford G.D."/>
            <person name="Williams B.A."/>
        </authorList>
    </citation>
    <scope>NUCLEOTIDE SEQUENCE [LARGE SCALE GENOMIC DNA]</scope>
    <source>
        <strain evidence="4 5">GB1</strain>
    </source>
</reference>
<dbReference type="EMBL" id="LVKB01000202">
    <property type="protein sequence ID" value="ORD95720.1"/>
    <property type="molecule type" value="Genomic_DNA"/>
</dbReference>
<keyword evidence="3" id="KW-0647">Proteasome</keyword>
<name>A0A1X0Q7J0_9MICR</name>
<dbReference type="GO" id="GO:0005634">
    <property type="term" value="C:nucleus"/>
    <property type="evidence" value="ECO:0007669"/>
    <property type="project" value="UniProtKB-SubCell"/>
</dbReference>
<dbReference type="GO" id="GO:0051603">
    <property type="term" value="P:proteolysis involved in protein catabolic process"/>
    <property type="evidence" value="ECO:0007669"/>
    <property type="project" value="InterPro"/>
</dbReference>
<dbReference type="GO" id="GO:0005737">
    <property type="term" value="C:cytoplasm"/>
    <property type="evidence" value="ECO:0007669"/>
    <property type="project" value="TreeGrafter"/>
</dbReference>
<evidence type="ECO:0000313" key="5">
    <source>
        <dbReference type="Proteomes" id="UP000192356"/>
    </source>
</evidence>
<evidence type="ECO:0000256" key="3">
    <source>
        <dbReference type="ARBA" id="ARBA00022942"/>
    </source>
</evidence>
<comment type="caution">
    <text evidence="4">The sequence shown here is derived from an EMBL/GenBank/DDBJ whole genome shotgun (WGS) entry which is preliminary data.</text>
</comment>
<evidence type="ECO:0000256" key="1">
    <source>
        <dbReference type="ARBA" id="ARBA00004123"/>
    </source>
</evidence>
<dbReference type="Pfam" id="PF00227">
    <property type="entry name" value="Proteasome"/>
    <property type="match status" value="1"/>
</dbReference>
<protein>
    <submittedName>
        <fullName evidence="4">PSB6</fullName>
    </submittedName>
</protein>
<comment type="subcellular location">
    <subcellularLocation>
        <location evidence="1">Nucleus</location>
    </subcellularLocation>
</comment>
<dbReference type="InterPro" id="IPR029055">
    <property type="entry name" value="Ntn_hydrolases_N"/>
</dbReference>
<evidence type="ECO:0000256" key="2">
    <source>
        <dbReference type="ARBA" id="ARBA00022490"/>
    </source>
</evidence>
<sequence>MERNFKRFNVRREKITKRYENERGMPFSKEQMTYLTNDKCSLLSMKDTQIEMAGGINKVQAKEEDLYEMNGGTTIAIIVDNKLIIAADTRHSGDYNINSRYSSKIHKIKDFYFTCVGFQADGEEVYKKLLYNVKKHEQYGEINIKSTAKLLSNILYSRRFFPYYSYCVLAGYLINDKGEKEAKIYSYDVVGSYGSSMCQVEGSGAPMIQPLLDSWIDGKNFYNFSSISFENAIKLIKAAFNSAAETDVKTGDYLELIIDDGLEQTKELHELRKD</sequence>
<proteinExistence type="predicted"/>
<dbReference type="PANTHER" id="PTHR32194">
    <property type="entry name" value="METALLOPROTEASE TLDD"/>
    <property type="match status" value="1"/>
</dbReference>
<dbReference type="AlphaFoldDB" id="A0A1X0Q7J0"/>
<dbReference type="InterPro" id="IPR023333">
    <property type="entry name" value="Proteasome_suB-type"/>
</dbReference>
<dbReference type="PANTHER" id="PTHR32194:SF2">
    <property type="entry name" value="PROTEASOME SUBUNIT BETA TYPE-1"/>
    <property type="match status" value="1"/>
</dbReference>
<dbReference type="InterPro" id="IPR001353">
    <property type="entry name" value="Proteasome_sua/b"/>
</dbReference>
<dbReference type="Gene3D" id="3.60.20.10">
    <property type="entry name" value="Glutamine Phosphoribosylpyrophosphate, subunit 1, domain 1"/>
    <property type="match status" value="1"/>
</dbReference>
<gene>
    <name evidence="4" type="primary">PSB6</name>
    <name evidence="4" type="ORF">HERIO_2264</name>
</gene>